<gene>
    <name evidence="2" type="ORF">PNE09_08320</name>
</gene>
<protein>
    <submittedName>
        <fullName evidence="2">Uncharacterized protein</fullName>
    </submittedName>
</protein>
<dbReference type="PROSITE" id="PS51257">
    <property type="entry name" value="PROKAR_LIPOPROTEIN"/>
    <property type="match status" value="1"/>
</dbReference>
<evidence type="ECO:0000313" key="2">
    <source>
        <dbReference type="EMBL" id="MDB8004073.1"/>
    </source>
</evidence>
<sequence>MNRKLKLIGTAILIATFASTFSACSDTKTDEQARYMRVYGTIYNDGELIVTENAVLSFLQYSDMSTIALCGQSNCDHSNAVTEDGLPCLAYGKQTLPFLYNEKLYWFEDRYETKDGKAVESAVLHSSDPLGTSEKEVCKIEGFSCDWISTSVLKNNTLLFFPYQSAYDEKGAITGDNTNHFGVLDIETGKFTDFGATENNKTKILGVYDNKFYFNSSVYDIKTGKYSENTMPSEPPAVRLSDDYYAYNNDSNIEVLTPKTSEPIVIHNDKILSETVILGDYLFQCDNAQWYYYNLKDEAPARHDISYGEGLYAQVLSEYEDSYIISVYNAEEQTVTKEKVAKSDILGE</sequence>
<organism evidence="2 3">
    <name type="scientific">[Eubacterium] siraeum</name>
    <dbReference type="NCBI Taxonomy" id="39492"/>
    <lineage>
        <taxon>Bacteria</taxon>
        <taxon>Bacillati</taxon>
        <taxon>Bacillota</taxon>
        <taxon>Clostridia</taxon>
        <taxon>Eubacteriales</taxon>
        <taxon>Oscillospiraceae</taxon>
        <taxon>Oscillospiraceae incertae sedis</taxon>
    </lineage>
</organism>
<evidence type="ECO:0000256" key="1">
    <source>
        <dbReference type="SAM" id="SignalP"/>
    </source>
</evidence>
<keyword evidence="1" id="KW-0732">Signal</keyword>
<comment type="caution">
    <text evidence="2">The sequence shown here is derived from an EMBL/GenBank/DDBJ whole genome shotgun (WGS) entry which is preliminary data.</text>
</comment>
<dbReference type="EMBL" id="JAQLXW010000010">
    <property type="protein sequence ID" value="MDB8004073.1"/>
    <property type="molecule type" value="Genomic_DNA"/>
</dbReference>
<evidence type="ECO:0000313" key="3">
    <source>
        <dbReference type="Proteomes" id="UP001210809"/>
    </source>
</evidence>
<dbReference type="AlphaFoldDB" id="A0AAW6D1J4"/>
<name>A0AAW6D1J4_9FIRM</name>
<accession>A0AAW6D1J4</accession>
<feature type="chain" id="PRO_5043778600" evidence="1">
    <location>
        <begin position="23"/>
        <end position="348"/>
    </location>
</feature>
<dbReference type="Proteomes" id="UP001210809">
    <property type="component" value="Unassembled WGS sequence"/>
</dbReference>
<reference evidence="2" key="1">
    <citation type="submission" date="2023-01" db="EMBL/GenBank/DDBJ databases">
        <title>Human gut microbiome strain richness.</title>
        <authorList>
            <person name="Chen-Liaw A."/>
        </authorList>
    </citation>
    <scope>NUCLEOTIDE SEQUENCE</scope>
    <source>
        <strain evidence="2">1001283st1_G1_1001283B150217_161031</strain>
    </source>
</reference>
<proteinExistence type="predicted"/>
<feature type="signal peptide" evidence="1">
    <location>
        <begin position="1"/>
        <end position="22"/>
    </location>
</feature>